<evidence type="ECO:0000313" key="3">
    <source>
        <dbReference type="EMBL" id="KIP02431.1"/>
    </source>
</evidence>
<feature type="transmembrane region" description="Helical" evidence="2">
    <location>
        <begin position="132"/>
        <end position="153"/>
    </location>
</feature>
<feature type="transmembrane region" description="Helical" evidence="2">
    <location>
        <begin position="50"/>
        <end position="69"/>
    </location>
</feature>
<keyword evidence="2" id="KW-0812">Transmembrane</keyword>
<feature type="transmembrane region" description="Helical" evidence="2">
    <location>
        <begin position="12"/>
        <end position="38"/>
    </location>
</feature>
<dbReference type="Proteomes" id="UP000053257">
    <property type="component" value="Unassembled WGS sequence"/>
</dbReference>
<sequence>MGDPARSLALNLVLGVVLELMLYGVFFVTFVMSMYYLMQKPQTRKTPVNKLIASTGILLFGLITAQTVIETVALFTPLLARYANQDAAEIIDNANESYLPMIETSLALYFIELFISNFLMVYRVWIVFQRKWAIVALPGLSLAASMICEGLFVQQNSKVFAGDFGGVQFLTIALSCDVFTNIYCSALLAYKIWLSQRYLRGATTYLRSFSSLNVVIIIIESAALYTAVTFVVLVTYATGSYGAYTFLQLHCAIPGITYSLIIIRFGMGGAFKETPQLSTFTIPSQANAGARRDNDRAKQPVSVNIDLEQKTETSGMVSSSVLDLESKSRVAPETV</sequence>
<feature type="compositionally biased region" description="Polar residues" evidence="1">
    <location>
        <begin position="312"/>
        <end position="321"/>
    </location>
</feature>
<keyword evidence="2" id="KW-0472">Membrane</keyword>
<evidence type="ECO:0000313" key="4">
    <source>
        <dbReference type="Proteomes" id="UP000053257"/>
    </source>
</evidence>
<accession>A0A0C3RR40</accession>
<evidence type="ECO:0000256" key="2">
    <source>
        <dbReference type="SAM" id="Phobius"/>
    </source>
</evidence>
<dbReference type="HOGENOM" id="CLU_044614_3_0_1"/>
<reference evidence="3 4" key="1">
    <citation type="journal article" date="2014" name="PLoS Genet.">
        <title>Analysis of the Phlebiopsis gigantea genome, transcriptome and secretome provides insight into its pioneer colonization strategies of wood.</title>
        <authorList>
            <person name="Hori C."/>
            <person name="Ishida T."/>
            <person name="Igarashi K."/>
            <person name="Samejima M."/>
            <person name="Suzuki H."/>
            <person name="Master E."/>
            <person name="Ferreira P."/>
            <person name="Ruiz-Duenas F.J."/>
            <person name="Held B."/>
            <person name="Canessa P."/>
            <person name="Larrondo L.F."/>
            <person name="Schmoll M."/>
            <person name="Druzhinina I.S."/>
            <person name="Kubicek C.P."/>
            <person name="Gaskell J.A."/>
            <person name="Kersten P."/>
            <person name="St John F."/>
            <person name="Glasner J."/>
            <person name="Sabat G."/>
            <person name="Splinter BonDurant S."/>
            <person name="Syed K."/>
            <person name="Yadav J."/>
            <person name="Mgbeahuruike A.C."/>
            <person name="Kovalchuk A."/>
            <person name="Asiegbu F.O."/>
            <person name="Lackner G."/>
            <person name="Hoffmeister D."/>
            <person name="Rencoret J."/>
            <person name="Gutierrez A."/>
            <person name="Sun H."/>
            <person name="Lindquist E."/>
            <person name="Barry K."/>
            <person name="Riley R."/>
            <person name="Grigoriev I.V."/>
            <person name="Henrissat B."/>
            <person name="Kues U."/>
            <person name="Berka R.M."/>
            <person name="Martinez A.T."/>
            <person name="Covert S.F."/>
            <person name="Blanchette R.A."/>
            <person name="Cullen D."/>
        </authorList>
    </citation>
    <scope>NUCLEOTIDE SEQUENCE [LARGE SCALE GENOMIC DNA]</scope>
    <source>
        <strain evidence="3 4">11061_1 CR5-6</strain>
    </source>
</reference>
<dbReference type="AlphaFoldDB" id="A0A0C3RR40"/>
<protein>
    <submittedName>
        <fullName evidence="3">Uncharacterized protein</fullName>
    </submittedName>
</protein>
<organism evidence="3 4">
    <name type="scientific">Phlebiopsis gigantea (strain 11061_1 CR5-6)</name>
    <name type="common">White-rot fungus</name>
    <name type="synonym">Peniophora gigantea</name>
    <dbReference type="NCBI Taxonomy" id="745531"/>
    <lineage>
        <taxon>Eukaryota</taxon>
        <taxon>Fungi</taxon>
        <taxon>Dikarya</taxon>
        <taxon>Basidiomycota</taxon>
        <taxon>Agaricomycotina</taxon>
        <taxon>Agaricomycetes</taxon>
        <taxon>Polyporales</taxon>
        <taxon>Phanerochaetaceae</taxon>
        <taxon>Phlebiopsis</taxon>
    </lineage>
</organism>
<keyword evidence="4" id="KW-1185">Reference proteome</keyword>
<feature type="transmembrane region" description="Helical" evidence="2">
    <location>
        <begin position="106"/>
        <end position="125"/>
    </location>
</feature>
<feature type="compositionally biased region" description="Basic and acidic residues" evidence="1">
    <location>
        <begin position="324"/>
        <end position="335"/>
    </location>
</feature>
<feature type="transmembrane region" description="Helical" evidence="2">
    <location>
        <begin position="165"/>
        <end position="190"/>
    </location>
</feature>
<dbReference type="STRING" id="745531.A0A0C3RR40"/>
<feature type="transmembrane region" description="Helical" evidence="2">
    <location>
        <begin position="211"/>
        <end position="237"/>
    </location>
</feature>
<evidence type="ECO:0000256" key="1">
    <source>
        <dbReference type="SAM" id="MobiDB-lite"/>
    </source>
</evidence>
<feature type="transmembrane region" description="Helical" evidence="2">
    <location>
        <begin position="243"/>
        <end position="263"/>
    </location>
</feature>
<name>A0A0C3RR40_PHLG1</name>
<proteinExistence type="predicted"/>
<dbReference type="EMBL" id="KN840676">
    <property type="protein sequence ID" value="KIP02431.1"/>
    <property type="molecule type" value="Genomic_DNA"/>
</dbReference>
<gene>
    <name evidence="3" type="ORF">PHLGIDRAFT_293710</name>
</gene>
<dbReference type="OrthoDB" id="3346544at2759"/>
<feature type="region of interest" description="Disordered" evidence="1">
    <location>
        <begin position="310"/>
        <end position="335"/>
    </location>
</feature>
<keyword evidence="2" id="KW-1133">Transmembrane helix</keyword>